<sequence>MTYHCPMLFNIIVATMRKSLIVHFLLFMVFVSGTMTAQTTDLFRLEYMNIPNSSDDNSIQRFRALAQVPIPIKDDYLVFAFDYRYLTLEFNDDVPFSTDDLGSTQRIEGTVGYIHKYNDHWRFALRGGVRLASNFDGAMVSDDYLYLVSAYALNNRLEDESLDRPYRLILGLLYSTTPGRNYPLPFINYHVELGKWSYSLGVPKTNVHYYLTEKHRIQGFATLDNFFANIQQNKIVDGKLAENISMTNALLGVGYEYYFTDHLLFYTYVAHSVYNDYRLRNNDRDDIYVIHDKNSLYFRTGIRFKF</sequence>
<evidence type="ECO:0000313" key="1">
    <source>
        <dbReference type="EMBL" id="GLB50597.1"/>
    </source>
</evidence>
<proteinExistence type="predicted"/>
<keyword evidence="2" id="KW-1185">Reference proteome</keyword>
<gene>
    <name evidence="1" type="ORF">Y10_29650</name>
</gene>
<dbReference type="EMBL" id="BRVO01000004">
    <property type="protein sequence ID" value="GLB50597.1"/>
    <property type="molecule type" value="Genomic_DNA"/>
</dbReference>
<dbReference type="Proteomes" id="UP001143543">
    <property type="component" value="Unassembled WGS sequence"/>
</dbReference>
<comment type="caution">
    <text evidence="1">The sequence shown here is derived from an EMBL/GenBank/DDBJ whole genome shotgun (WGS) entry which is preliminary data.</text>
</comment>
<protein>
    <submittedName>
        <fullName evidence="1">Uncharacterized protein</fullName>
    </submittedName>
</protein>
<evidence type="ECO:0000313" key="2">
    <source>
        <dbReference type="Proteomes" id="UP001143543"/>
    </source>
</evidence>
<reference evidence="1" key="1">
    <citation type="submission" date="2022-07" db="EMBL/GenBank/DDBJ databases">
        <title>Taxonomy of Novel Oxalotrophic and Methylotrophic Bacteria.</title>
        <authorList>
            <person name="Sahin N."/>
            <person name="Tani A."/>
        </authorList>
    </citation>
    <scope>NUCLEOTIDE SEQUENCE</scope>
    <source>
        <strain evidence="1">Y10</strain>
    </source>
</reference>
<organism evidence="1 2">
    <name type="scientific">Neptunitalea lumnitzerae</name>
    <dbReference type="NCBI Taxonomy" id="2965509"/>
    <lineage>
        <taxon>Bacteria</taxon>
        <taxon>Pseudomonadati</taxon>
        <taxon>Bacteroidota</taxon>
        <taxon>Flavobacteriia</taxon>
        <taxon>Flavobacteriales</taxon>
        <taxon>Flavobacteriaceae</taxon>
        <taxon>Neptunitalea</taxon>
    </lineage>
</organism>
<accession>A0ABQ5MMH6</accession>
<name>A0ABQ5MMH6_9FLAO</name>